<feature type="region of interest" description="Disordered" evidence="1">
    <location>
        <begin position="223"/>
        <end position="275"/>
    </location>
</feature>
<evidence type="ECO:0000256" key="1">
    <source>
        <dbReference type="SAM" id="MobiDB-lite"/>
    </source>
</evidence>
<gene>
    <name evidence="2" type="ORF">CXB51_021847</name>
</gene>
<dbReference type="EMBL" id="JAHUZN010000008">
    <property type="protein sequence ID" value="KAG8485329.1"/>
    <property type="molecule type" value="Genomic_DNA"/>
</dbReference>
<dbReference type="AlphaFoldDB" id="A0A8J5ZBS5"/>
<proteinExistence type="predicted"/>
<feature type="compositionally biased region" description="Polar residues" evidence="1">
    <location>
        <begin position="302"/>
        <end position="313"/>
    </location>
</feature>
<accession>A0A8J5ZBS5</accession>
<keyword evidence="3" id="KW-1185">Reference proteome</keyword>
<reference evidence="2 3" key="1">
    <citation type="journal article" date="2021" name="bioRxiv">
        <title>The Gossypium anomalum genome as a resource for cotton improvement and evolutionary analysis of hybrid incompatibility.</title>
        <authorList>
            <person name="Grover C.E."/>
            <person name="Yuan D."/>
            <person name="Arick M.A."/>
            <person name="Miller E.R."/>
            <person name="Hu G."/>
            <person name="Peterson D.G."/>
            <person name="Wendel J.F."/>
            <person name="Udall J.A."/>
        </authorList>
    </citation>
    <scope>NUCLEOTIDE SEQUENCE [LARGE SCALE GENOMIC DNA]</scope>
    <source>
        <strain evidence="2">JFW-Udall</strain>
        <tissue evidence="2">Leaf</tissue>
    </source>
</reference>
<feature type="compositionally biased region" description="Polar residues" evidence="1">
    <location>
        <begin position="250"/>
        <end position="275"/>
    </location>
</feature>
<name>A0A8J5ZBS5_9ROSI</name>
<protein>
    <submittedName>
        <fullName evidence="2">Uncharacterized protein</fullName>
    </submittedName>
</protein>
<comment type="caution">
    <text evidence="2">The sequence shown here is derived from an EMBL/GenBank/DDBJ whole genome shotgun (WGS) entry which is preliminary data.</text>
</comment>
<dbReference type="OrthoDB" id="10608790at2759"/>
<sequence length="341" mass="38593">MDEIEMAVGELVVAMEEVELILAVVKGLMIETTVPVGRVLRCFIRNLPSPPSPLIENYLREVGFWHVANIVGVQVGPKTHQCICGEVETRDAHILSFMWGVYHHFGGRAVIVRVTEVRSIWAGYGRHSRCRRMNQLKYKEYDMLGCTSFRSSENLNIWHVRVPLVSYITIEIHKMDRMLQQFKFLQPIPVALEDPWKTIFALGKEEALANPCRKGMTWPFKSKKNGWQGEPINSTHAITGLNGVSDDAHTTTPSDYAMPSSQKRPQEALSGSLTHFQSPSPYGIQACYAHSSWVKQTHPQSLFYQGGSSSQHPQPEAKKIRNSERNYRPPPCGTDSDLHMH</sequence>
<dbReference type="Proteomes" id="UP000701853">
    <property type="component" value="Chromosome 8"/>
</dbReference>
<evidence type="ECO:0000313" key="2">
    <source>
        <dbReference type="EMBL" id="KAG8485329.1"/>
    </source>
</evidence>
<feature type="region of interest" description="Disordered" evidence="1">
    <location>
        <begin position="302"/>
        <end position="341"/>
    </location>
</feature>
<feature type="compositionally biased region" description="Basic and acidic residues" evidence="1">
    <location>
        <begin position="315"/>
        <end position="327"/>
    </location>
</feature>
<evidence type="ECO:0000313" key="3">
    <source>
        <dbReference type="Proteomes" id="UP000701853"/>
    </source>
</evidence>
<organism evidence="2 3">
    <name type="scientific">Gossypium anomalum</name>
    <dbReference type="NCBI Taxonomy" id="47600"/>
    <lineage>
        <taxon>Eukaryota</taxon>
        <taxon>Viridiplantae</taxon>
        <taxon>Streptophyta</taxon>
        <taxon>Embryophyta</taxon>
        <taxon>Tracheophyta</taxon>
        <taxon>Spermatophyta</taxon>
        <taxon>Magnoliopsida</taxon>
        <taxon>eudicotyledons</taxon>
        <taxon>Gunneridae</taxon>
        <taxon>Pentapetalae</taxon>
        <taxon>rosids</taxon>
        <taxon>malvids</taxon>
        <taxon>Malvales</taxon>
        <taxon>Malvaceae</taxon>
        <taxon>Malvoideae</taxon>
        <taxon>Gossypium</taxon>
    </lineage>
</organism>